<dbReference type="EMBL" id="OA882655">
    <property type="protein sequence ID" value="CAD7276402.1"/>
    <property type="molecule type" value="Genomic_DNA"/>
</dbReference>
<feature type="region of interest" description="Disordered" evidence="1">
    <location>
        <begin position="1698"/>
        <end position="1727"/>
    </location>
</feature>
<name>A0A7R9BKX8_9CRUS</name>
<gene>
    <name evidence="3" type="ORF">NMOB1V02_LOCUS4167</name>
</gene>
<feature type="compositionally biased region" description="Basic and acidic residues" evidence="1">
    <location>
        <begin position="1109"/>
        <end position="1118"/>
    </location>
</feature>
<proteinExistence type="predicted"/>
<feature type="compositionally biased region" description="Basic and acidic residues" evidence="1">
    <location>
        <begin position="104"/>
        <end position="115"/>
    </location>
</feature>
<accession>A0A7R9BKX8</accession>
<feature type="region of interest" description="Disordered" evidence="1">
    <location>
        <begin position="1911"/>
        <end position="1932"/>
    </location>
</feature>
<feature type="compositionally biased region" description="Basic and acidic residues" evidence="1">
    <location>
        <begin position="1372"/>
        <end position="1382"/>
    </location>
</feature>
<feature type="compositionally biased region" description="Polar residues" evidence="1">
    <location>
        <begin position="1050"/>
        <end position="1069"/>
    </location>
</feature>
<feature type="compositionally biased region" description="Polar residues" evidence="1">
    <location>
        <begin position="51"/>
        <end position="63"/>
    </location>
</feature>
<dbReference type="InterPro" id="IPR009038">
    <property type="entry name" value="GOLD_dom"/>
</dbReference>
<feature type="compositionally biased region" description="Basic and acidic residues" evidence="1">
    <location>
        <begin position="192"/>
        <end position="219"/>
    </location>
</feature>
<feature type="region of interest" description="Disordered" evidence="1">
    <location>
        <begin position="994"/>
        <end position="1071"/>
    </location>
</feature>
<feature type="region of interest" description="Disordered" evidence="1">
    <location>
        <begin position="740"/>
        <end position="836"/>
    </location>
</feature>
<feature type="compositionally biased region" description="Low complexity" evidence="1">
    <location>
        <begin position="541"/>
        <end position="555"/>
    </location>
</feature>
<feature type="compositionally biased region" description="Basic and acidic residues" evidence="1">
    <location>
        <begin position="421"/>
        <end position="440"/>
    </location>
</feature>
<feature type="region of interest" description="Disordered" evidence="1">
    <location>
        <begin position="1410"/>
        <end position="1436"/>
    </location>
</feature>
<feature type="compositionally biased region" description="Basic and acidic residues" evidence="1">
    <location>
        <begin position="822"/>
        <end position="836"/>
    </location>
</feature>
<feature type="compositionally biased region" description="Basic and acidic residues" evidence="1">
    <location>
        <begin position="1000"/>
        <end position="1049"/>
    </location>
</feature>
<feature type="region of interest" description="Disordered" evidence="1">
    <location>
        <begin position="1"/>
        <end position="464"/>
    </location>
</feature>
<dbReference type="Pfam" id="PF01105">
    <property type="entry name" value="EMP24_GP25L"/>
    <property type="match status" value="1"/>
</dbReference>
<feature type="compositionally biased region" description="Polar residues" evidence="1">
    <location>
        <begin position="1193"/>
        <end position="1207"/>
    </location>
</feature>
<evidence type="ECO:0000259" key="2">
    <source>
        <dbReference type="Pfam" id="PF01105"/>
    </source>
</evidence>
<feature type="compositionally biased region" description="Polar residues" evidence="1">
    <location>
        <begin position="1778"/>
        <end position="1787"/>
    </location>
</feature>
<feature type="domain" description="GOLD" evidence="2">
    <location>
        <begin position="2024"/>
        <end position="2212"/>
    </location>
</feature>
<feature type="compositionally biased region" description="Basic residues" evidence="1">
    <location>
        <begin position="751"/>
        <end position="764"/>
    </location>
</feature>
<feature type="region of interest" description="Disordered" evidence="1">
    <location>
        <begin position="645"/>
        <end position="676"/>
    </location>
</feature>
<evidence type="ECO:0000313" key="3">
    <source>
        <dbReference type="EMBL" id="CAD7276402.1"/>
    </source>
</evidence>
<feature type="compositionally biased region" description="Polar residues" evidence="1">
    <location>
        <begin position="666"/>
        <end position="676"/>
    </location>
</feature>
<feature type="compositionally biased region" description="Polar residues" evidence="1">
    <location>
        <begin position="1713"/>
        <end position="1727"/>
    </location>
</feature>
<feature type="region of interest" description="Disordered" evidence="1">
    <location>
        <begin position="1357"/>
        <end position="1388"/>
    </location>
</feature>
<feature type="region of interest" description="Disordered" evidence="1">
    <location>
        <begin position="491"/>
        <end position="584"/>
    </location>
</feature>
<dbReference type="EMBL" id="CAJPEX010000618">
    <property type="protein sequence ID" value="CAG0916554.1"/>
    <property type="molecule type" value="Genomic_DNA"/>
</dbReference>
<evidence type="ECO:0000313" key="4">
    <source>
        <dbReference type="Proteomes" id="UP000678499"/>
    </source>
</evidence>
<feature type="compositionally biased region" description="Basic and acidic residues" evidence="1">
    <location>
        <begin position="1087"/>
        <end position="1098"/>
    </location>
</feature>
<dbReference type="Proteomes" id="UP000678499">
    <property type="component" value="Unassembled WGS sequence"/>
</dbReference>
<feature type="compositionally biased region" description="Basic and acidic residues" evidence="1">
    <location>
        <begin position="1211"/>
        <end position="1225"/>
    </location>
</feature>
<feature type="region of interest" description="Disordered" evidence="1">
    <location>
        <begin position="957"/>
        <end position="977"/>
    </location>
</feature>
<feature type="compositionally biased region" description="Polar residues" evidence="1">
    <location>
        <begin position="143"/>
        <end position="155"/>
    </location>
</feature>
<keyword evidence="4" id="KW-1185">Reference proteome</keyword>
<feature type="compositionally biased region" description="Basic and acidic residues" evidence="1">
    <location>
        <begin position="1129"/>
        <end position="1143"/>
    </location>
</feature>
<feature type="compositionally biased region" description="Basic and acidic residues" evidence="1">
    <location>
        <begin position="255"/>
        <end position="267"/>
    </location>
</feature>
<feature type="compositionally biased region" description="Basic and acidic residues" evidence="1">
    <location>
        <begin position="64"/>
        <end position="83"/>
    </location>
</feature>
<feature type="region of interest" description="Disordered" evidence="1">
    <location>
        <begin position="1601"/>
        <end position="1655"/>
    </location>
</feature>
<organism evidence="3">
    <name type="scientific">Notodromas monacha</name>
    <dbReference type="NCBI Taxonomy" id="399045"/>
    <lineage>
        <taxon>Eukaryota</taxon>
        <taxon>Metazoa</taxon>
        <taxon>Ecdysozoa</taxon>
        <taxon>Arthropoda</taxon>
        <taxon>Crustacea</taxon>
        <taxon>Oligostraca</taxon>
        <taxon>Ostracoda</taxon>
        <taxon>Podocopa</taxon>
        <taxon>Podocopida</taxon>
        <taxon>Cypridocopina</taxon>
        <taxon>Cypridoidea</taxon>
        <taxon>Cyprididae</taxon>
        <taxon>Notodromas</taxon>
    </lineage>
</organism>
<feature type="non-terminal residue" evidence="3">
    <location>
        <position position="1"/>
    </location>
</feature>
<feature type="compositionally biased region" description="Basic residues" evidence="1">
    <location>
        <begin position="794"/>
        <end position="808"/>
    </location>
</feature>
<feature type="compositionally biased region" description="Low complexity" evidence="1">
    <location>
        <begin position="1911"/>
        <end position="1920"/>
    </location>
</feature>
<feature type="compositionally biased region" description="Basic residues" evidence="1">
    <location>
        <begin position="1641"/>
        <end position="1650"/>
    </location>
</feature>
<sequence length="2219" mass="248372">DGRNRNVSDPALWTPLSDAFSSPENPIALKPEDGMIPSSQLISKGSIDIGISTQPSPLKFSSDSPRKSNRTRESEPDHEHADDESGSPEIIRRKSTLQLSFSTGEKRSTGNDASRKFSQVFGTSARFSENKQGSDVKSRGTHNRSSSNGSPISQSRIDESAVEPGMYSRKSNIAPRNSPIDGSSPEFITSEEEYKPEEQNAVQSREEARRTSVEKEQDWTKMTPDENLNESRRSSLESPKADAVPAVLFITPPESPKEEPHIHDNRKVKSSPAFLNDELEEHTPESPAPVISEDIPNEPSPESPFPVISQGTPKELAPRSPSPTALKDIFKEPTPRSPSSVISEASVKEPSPRISQPRTILKSVIKEPIPRSRSPVIPEAIEEENNPNESPPPPVKSEEPVPEVLQTSVKSKKVILPAEEGENKPEDTAAPDGDQRRSELEAPIPNKGGQNHHKLDHVKLKDIEWGMGRRPKSAAGRDSELDKVHVLYKLTPMKSNSVDNGKPPPEKPSQYDVAESPLLASVLPYEPERSKRSEFQFSPYVSTSVSSTQQETVSTDGLQEEDNNGEDKKSARTEGGSESMEIPWLKQRRFPSDYVHGVEAVAMKLGNPIDIGISKITLITKGIHFDTSTNSPSGNPTEVLARLANQAPDSDEQTSALSSRKKRDTSGPQKPKSQYLTSETITDSLLHEPALINDALLERISMIPTDELLNSEQNCDTQKDIKERFNRSCSVMRALDKMSDPKTKLKAVTQRIRRKLKPGTRSRSHQPASSRHPNGVCFEESPGSVSDESSQFSGHHKLRTYTRSRSHPNLRLESPKRSRSKPPRERIRGGSSNERETQMYLIELKPSSHRKTKLTHNLLEEHITGDKGIVYKVLFPKPRVALMGGGDGVFKIYPIPESVIRENGKQADVALQVPTPEYLTDEEPLLDDSDGSVTVLKAPGKRFPASVLNLGARYQIEDPSQEEPKEDNSMEDNIGTRGVGQDFMAELKMSQSYIMSRRSSKQDHGPEIKIPEEPGPKVADEQETKETEEQSKNKSTEDGETKPSQEHNNRMNGHSENQSARFIGQQTPDQAEEFLKDIESLIEAGHIETQEIKPKLPKEPPVISFKKGKLQERLETTKKASFHPNHLAQHADDKSNASEHSEQARQSNASSKKKSEAASILPRKALPSIVNKSGAESDAHHSRSRPRGKTPLRKQNATSVKSDSSILSRDGQTKDEPVEQREEQTTRSSDVPAEKLPMESESTVIEFGFPEITDAHVEHQQPPEELLAEKIQKKKQLLAAQDYLSDARLGNVTVINNELHIPIKFLPSKEYSSYPYISWYKNKDDPRSSWPSADFPNHEKIVKWRILPPISSKKYQPLTPPQMAHTNPVGADETHVTEESNKRRSGSISAWKDKAKKFFAIKKIASKRFMSNKGKTEEDSTSPRDSMTEAPESSKNIIQEKKYLPSFVSLESEKSELKDTVPDDPRTIMGKVLFVSHAVIRDLGAKGLGEINFIPSKPTMTHVMEPTDRSSPPSNSIFKPIHGVGQNFWNPLQREHHMIVNVSRSYSHSQDISQVTGRMSQDFLGPTDDFNRLDELTNKYSNPLREAGAGSDLNRRVEMDAFFPSETGHNPKKKGNRSSSRQRDSSQRNRATFQVNELRQRKSRPTKPKTKSNELLVDSYQPTSSAKQLDNRSVSMHKTRTLQTAHYNRILYVSAMEKSTKREVKKNRRMNPHSAQPQDVQDGQTSSSVLASRKDVKTLLVQITSPDQVPVNLKACIQRLPLNETLLTDASFGSSIRSSHASQSLPNCKNEPPWKQKAYSSKKTPHSRSTSSAGFALKRRTSFKWSDSSSAKTARNESNDTEELVEYEYIEELEDECNSLDDTGAKNEFLEECVVEYEDEWMEEVDEELDRDDLENKVFPLQRQTSINSLSFPSRASRSSQGRTLSKVSGLTSERTLASGDFPSSATDDATDNHLLLHSVVNLLCRHHSLSVVDSLRRFLRRPHVKQLLDIFIIGLHLSNLVVVVLVEVFLIGGEAKTVVNKVSVDVAPRSLMCLHQDVVDGEQITAFFVIAPRASIYFDNDGHHYEYTVVQVPADQREKNQVKMRESSRRQGQLNLDVKGNSTLNFCLDASRVDAATMFTLGLSIVSRQVASVTRDQFLDIDSDFVRPVFKIQPEEAGGQDALKIVSRISAKMHRAFQLLNEFRDFEKLGRLRAEEAFERVNKWSLLQVRILHRLILS</sequence>
<evidence type="ECO:0000256" key="1">
    <source>
        <dbReference type="SAM" id="MobiDB-lite"/>
    </source>
</evidence>
<feature type="compositionally biased region" description="Basic and acidic residues" evidence="1">
    <location>
        <begin position="128"/>
        <end position="138"/>
    </location>
</feature>
<feature type="compositionally biased region" description="Polar residues" evidence="1">
    <location>
        <begin position="1921"/>
        <end position="1932"/>
    </location>
</feature>
<feature type="compositionally biased region" description="Basic residues" evidence="1">
    <location>
        <begin position="1182"/>
        <end position="1192"/>
    </location>
</feature>
<feature type="compositionally biased region" description="Polar residues" evidence="1">
    <location>
        <begin position="1798"/>
        <end position="1813"/>
    </location>
</feature>
<protein>
    <recommendedName>
        <fullName evidence="2">GOLD domain-containing protein</fullName>
    </recommendedName>
</protein>
<feature type="compositionally biased region" description="Polar residues" evidence="1">
    <location>
        <begin position="783"/>
        <end position="793"/>
    </location>
</feature>
<reference evidence="3" key="1">
    <citation type="submission" date="2020-11" db="EMBL/GenBank/DDBJ databases">
        <authorList>
            <person name="Tran Van P."/>
        </authorList>
    </citation>
    <scope>NUCLEOTIDE SEQUENCE</scope>
</reference>
<feature type="region of interest" description="Disordered" evidence="1">
    <location>
        <begin position="1778"/>
        <end position="1814"/>
    </location>
</feature>
<feature type="compositionally biased region" description="Polar residues" evidence="1">
    <location>
        <begin position="116"/>
        <end position="127"/>
    </location>
</feature>
<feature type="region of interest" description="Disordered" evidence="1">
    <location>
        <begin position="1087"/>
        <end position="1239"/>
    </location>
</feature>